<feature type="compositionally biased region" description="Pro residues" evidence="1">
    <location>
        <begin position="98"/>
        <end position="108"/>
    </location>
</feature>
<name>X1MA31_9ZZZZ</name>
<feature type="non-terminal residue" evidence="2">
    <location>
        <position position="1"/>
    </location>
</feature>
<dbReference type="AlphaFoldDB" id="X1MA31"/>
<comment type="caution">
    <text evidence="2">The sequence shown here is derived from an EMBL/GenBank/DDBJ whole genome shotgun (WGS) entry which is preliminary data.</text>
</comment>
<accession>X1MA31</accession>
<protein>
    <submittedName>
        <fullName evidence="2">Uncharacterized protein</fullName>
    </submittedName>
</protein>
<feature type="compositionally biased region" description="Basic and acidic residues" evidence="1">
    <location>
        <begin position="75"/>
        <end position="85"/>
    </location>
</feature>
<feature type="compositionally biased region" description="Polar residues" evidence="1">
    <location>
        <begin position="86"/>
        <end position="95"/>
    </location>
</feature>
<gene>
    <name evidence="2" type="ORF">S06H3_32286</name>
</gene>
<reference evidence="2" key="1">
    <citation type="journal article" date="2014" name="Front. Microbiol.">
        <title>High frequency of phylogenetically diverse reductive dehalogenase-homologous genes in deep subseafloor sedimentary metagenomes.</title>
        <authorList>
            <person name="Kawai M."/>
            <person name="Futagami T."/>
            <person name="Toyoda A."/>
            <person name="Takaki Y."/>
            <person name="Nishi S."/>
            <person name="Hori S."/>
            <person name="Arai W."/>
            <person name="Tsubouchi T."/>
            <person name="Morono Y."/>
            <person name="Uchiyama I."/>
            <person name="Ito T."/>
            <person name="Fujiyama A."/>
            <person name="Inagaki F."/>
            <person name="Takami H."/>
        </authorList>
    </citation>
    <scope>NUCLEOTIDE SEQUENCE</scope>
    <source>
        <strain evidence="2">Expedition CK06-06</strain>
    </source>
</reference>
<dbReference type="EMBL" id="BARV01019189">
    <property type="protein sequence ID" value="GAI28148.1"/>
    <property type="molecule type" value="Genomic_DNA"/>
</dbReference>
<proteinExistence type="predicted"/>
<organism evidence="2">
    <name type="scientific">marine sediment metagenome</name>
    <dbReference type="NCBI Taxonomy" id="412755"/>
    <lineage>
        <taxon>unclassified sequences</taxon>
        <taxon>metagenomes</taxon>
        <taxon>ecological metagenomes</taxon>
    </lineage>
</organism>
<evidence type="ECO:0000256" key="1">
    <source>
        <dbReference type="SAM" id="MobiDB-lite"/>
    </source>
</evidence>
<evidence type="ECO:0000313" key="2">
    <source>
        <dbReference type="EMBL" id="GAI28148.1"/>
    </source>
</evidence>
<sequence>IENKVLDFFNWYECDSKNYSILVRDFFKYFCDGADEDSKSHLETAYDRSIKACDFEGNGKFDKAAEEWQKIFGDDFPKTQEENKKSNFTSNNSQPKPIINPPRPWLFN</sequence>
<feature type="region of interest" description="Disordered" evidence="1">
    <location>
        <begin position="75"/>
        <end position="108"/>
    </location>
</feature>